<dbReference type="Gene3D" id="1.20.120.1760">
    <property type="match status" value="1"/>
</dbReference>
<keyword evidence="1 2" id="KW-0808">Transferase</keyword>
<evidence type="ECO:0000256" key="3">
    <source>
        <dbReference type="SAM" id="Phobius"/>
    </source>
</evidence>
<dbReference type="InterPro" id="IPR043130">
    <property type="entry name" value="CDP-OH_PTrfase_TM_dom"/>
</dbReference>
<dbReference type="PROSITE" id="PS00379">
    <property type="entry name" value="CDP_ALCOHOL_P_TRANSF"/>
    <property type="match status" value="1"/>
</dbReference>
<sequence>MIGTAEVKSRAQEILKPLAEGLKSLGITPNLLTVAGFIFSLVSSFFICIGSLIGGAFFFALSGLCDMLDGIVARTTNSTTKFGAFLDSFLDRYADFFPLSAIAFLAFKEQDSLLLAFSLLSLMGSFATSYARARAESLGADCKAALLERPERFLLILLALLTGYLNFFIGVLAVFSNVTAVQRLICAFKRLK</sequence>
<dbReference type="Pfam" id="PF01066">
    <property type="entry name" value="CDP-OH_P_transf"/>
    <property type="match status" value="1"/>
</dbReference>
<keyword evidence="3" id="KW-0812">Transmembrane</keyword>
<gene>
    <name evidence="4" type="ORF">SAMN06265339_0825</name>
</gene>
<keyword evidence="5" id="KW-1185">Reference proteome</keyword>
<evidence type="ECO:0000256" key="1">
    <source>
        <dbReference type="ARBA" id="ARBA00022679"/>
    </source>
</evidence>
<dbReference type="EMBL" id="FXUB01000002">
    <property type="protein sequence ID" value="SMP10594.1"/>
    <property type="molecule type" value="Genomic_DNA"/>
</dbReference>
<evidence type="ECO:0000313" key="4">
    <source>
        <dbReference type="EMBL" id="SMP10594.1"/>
    </source>
</evidence>
<feature type="transmembrane region" description="Helical" evidence="3">
    <location>
        <begin position="31"/>
        <end position="61"/>
    </location>
</feature>
<feature type="transmembrane region" description="Helical" evidence="3">
    <location>
        <begin position="113"/>
        <end position="133"/>
    </location>
</feature>
<dbReference type="InterPro" id="IPR048254">
    <property type="entry name" value="CDP_ALCOHOL_P_TRANSF_CS"/>
</dbReference>
<feature type="transmembrane region" description="Helical" evidence="3">
    <location>
        <begin position="153"/>
        <end position="175"/>
    </location>
</feature>
<comment type="similarity">
    <text evidence="2">Belongs to the CDP-alcohol phosphatidyltransferase class-I family.</text>
</comment>
<proteinExistence type="inferred from homology"/>
<evidence type="ECO:0000256" key="2">
    <source>
        <dbReference type="RuleBase" id="RU003750"/>
    </source>
</evidence>
<dbReference type="Proteomes" id="UP001157911">
    <property type="component" value="Unassembled WGS sequence"/>
</dbReference>
<comment type="caution">
    <text evidence="4">The sequence shown here is derived from an EMBL/GenBank/DDBJ whole genome shotgun (WGS) entry which is preliminary data.</text>
</comment>
<keyword evidence="3" id="KW-0472">Membrane</keyword>
<keyword evidence="3" id="KW-1133">Transmembrane helix</keyword>
<organism evidence="4 5">
    <name type="scientific">Desulfurobacterium pacificum</name>
    <dbReference type="NCBI Taxonomy" id="240166"/>
    <lineage>
        <taxon>Bacteria</taxon>
        <taxon>Pseudomonadati</taxon>
        <taxon>Aquificota</taxon>
        <taxon>Aquificia</taxon>
        <taxon>Desulfurobacteriales</taxon>
        <taxon>Desulfurobacteriaceae</taxon>
        <taxon>Desulfurobacterium</taxon>
    </lineage>
</organism>
<accession>A0ABY1NJ11</accession>
<dbReference type="InterPro" id="IPR000462">
    <property type="entry name" value="CDP-OH_P_trans"/>
</dbReference>
<reference evidence="4 5" key="1">
    <citation type="submission" date="2017-05" db="EMBL/GenBank/DDBJ databases">
        <authorList>
            <person name="Varghese N."/>
            <person name="Submissions S."/>
        </authorList>
    </citation>
    <scope>NUCLEOTIDE SEQUENCE [LARGE SCALE GENOMIC DNA]</scope>
    <source>
        <strain evidence="4 5">DSM 15522</strain>
    </source>
</reference>
<evidence type="ECO:0000313" key="5">
    <source>
        <dbReference type="Proteomes" id="UP001157911"/>
    </source>
</evidence>
<dbReference type="RefSeq" id="WP_283400312.1">
    <property type="nucleotide sequence ID" value="NZ_FXUB01000002.1"/>
</dbReference>
<name>A0ABY1NJ11_9BACT</name>
<protein>
    <submittedName>
        <fullName evidence="4">CDP-diacylglycerol--glycerol-3-phosphate 3-phosphatidyltransferase/archaetidylinositol phosphate synthase</fullName>
    </submittedName>
</protein>